<reference evidence="2 3" key="1">
    <citation type="journal article" date="2021" name="Sci. Rep.">
        <title>The distribution of antibiotic resistance genes in chicken gut microbiota commensals.</title>
        <authorList>
            <person name="Juricova H."/>
            <person name="Matiasovicova J."/>
            <person name="Kubasova T."/>
            <person name="Cejkova D."/>
            <person name="Rychlik I."/>
        </authorList>
    </citation>
    <scope>NUCLEOTIDE SEQUENCE [LARGE SCALE GENOMIC DNA]</scope>
    <source>
        <strain evidence="2 3">An819</strain>
    </source>
</reference>
<dbReference type="PROSITE" id="PS51257">
    <property type="entry name" value="PROKAR_LIPOPROTEIN"/>
    <property type="match status" value="1"/>
</dbReference>
<feature type="compositionally biased region" description="Low complexity" evidence="1">
    <location>
        <begin position="748"/>
        <end position="760"/>
    </location>
</feature>
<keyword evidence="3" id="KW-1185">Reference proteome</keyword>
<evidence type="ECO:0000313" key="2">
    <source>
        <dbReference type="EMBL" id="MBM6660482.1"/>
    </source>
</evidence>
<dbReference type="InterPro" id="IPR017946">
    <property type="entry name" value="PLC-like_Pdiesterase_TIM-brl"/>
</dbReference>
<feature type="region of interest" description="Disordered" evidence="1">
    <location>
        <begin position="95"/>
        <end position="116"/>
    </location>
</feature>
<dbReference type="RefSeq" id="WP_205107286.1">
    <property type="nucleotide sequence ID" value="NZ_JACJJL010000002.1"/>
</dbReference>
<organism evidence="2 3">
    <name type="scientific">Marseilla massiliensis</name>
    <dbReference type="NCBI Taxonomy" id="1841864"/>
    <lineage>
        <taxon>Bacteria</taxon>
        <taxon>Pseudomonadati</taxon>
        <taxon>Bacteroidota</taxon>
        <taxon>Bacteroidia</taxon>
        <taxon>Bacteroidales</taxon>
        <taxon>Prevotellaceae</taxon>
        <taxon>Marseilla</taxon>
    </lineage>
</organism>
<dbReference type="Pfam" id="PF13149">
    <property type="entry name" value="Mfa_like_1"/>
    <property type="match status" value="1"/>
</dbReference>
<dbReference type="GO" id="GO:0006629">
    <property type="term" value="P:lipid metabolic process"/>
    <property type="evidence" value="ECO:0007669"/>
    <property type="project" value="InterPro"/>
</dbReference>
<proteinExistence type="predicted"/>
<dbReference type="Gene3D" id="2.60.40.2620">
    <property type="entry name" value="Fimbrillin-like"/>
    <property type="match status" value="1"/>
</dbReference>
<name>A0A938WKB6_9BACT</name>
<dbReference type="Proteomes" id="UP000764045">
    <property type="component" value="Unassembled WGS sequence"/>
</dbReference>
<dbReference type="GO" id="GO:0008081">
    <property type="term" value="F:phosphoric diester hydrolase activity"/>
    <property type="evidence" value="ECO:0007669"/>
    <property type="project" value="InterPro"/>
</dbReference>
<gene>
    <name evidence="2" type="ORF">H6B30_01720</name>
</gene>
<feature type="compositionally biased region" description="Gly residues" evidence="1">
    <location>
        <begin position="761"/>
        <end position="771"/>
    </location>
</feature>
<feature type="compositionally biased region" description="Polar residues" evidence="1">
    <location>
        <begin position="95"/>
        <end position="110"/>
    </location>
</feature>
<dbReference type="InterPro" id="IPR042278">
    <property type="entry name" value="Mfa-like_1_N"/>
</dbReference>
<sequence length="771" mass="84035">MKKLMYSLFATALVVLSGCQDDVVEQKPSTPAQVGDEISFGSSLRDVQTRTIYDDEPTQAEDGSYYYRVRWEEGDQIAIYCPQASNGTLVNYSVSPDANDPTRSSRVTKVNTDKPGLQWGESDVHRFYGFYPANRVTGTENGLINGHVPTEQRPEGWNEVTNNNGGTNFYGKTNTDNAYMWAYGEFTKSTMGNQDVPLTFHPWMTVLQIKIPGPTSGTMKISNVNIIAKEGTQTAIAGDFVCDMTPVEENGATGVPVYRSTTEGQVTNTISISGWNSDVQDFVELDSPNDTMIVRAYLLPIDDSPTARNLQIAVQTMNGAPLTRTLGYSNTDDDNSIQPHKVNTVILPNLTATNRTNYWMSSLDRNIYLSELSIPGSKFSYLTSTNAGDNAAFQGEGIEQQFLDGVRGFIVQVGANATYNATLTGGGFFPSYDYTYTDATLPIFCGGGDDLSDAITHIANALETAETSLNQGGQDRNLECAVVMITYAGNDAVSAGFTGSGSFHSIRDVGGAEHVWMDAIANELKQLGEDDAKRIYTGEITANTTLDDVKGKIILKVNTNSDAQNGYIAANDDVPALFSRWNGATNTVPLRWGSPNTNSTRTPLNWMYQEATHVGTGTEITPANKYAYAIDIFTNSVGMYEQNDAHDTWFMNDCGGTFHGNVSGTNGYDRDYGNGDTNDEAPIAFASWFNPQITRYLQERDANASLGLVFFNFADKQQNSGRKYGTDNLIQSIIDNNFKFNLRKEGSSTDTNNSSLSNSGSGYGNGGALIK</sequence>
<dbReference type="EMBL" id="JACJJL010000002">
    <property type="protein sequence ID" value="MBM6660482.1"/>
    <property type="molecule type" value="Genomic_DNA"/>
</dbReference>
<protein>
    <submittedName>
        <fullName evidence="2">Uncharacterized protein</fullName>
    </submittedName>
</protein>
<evidence type="ECO:0000256" key="1">
    <source>
        <dbReference type="SAM" id="MobiDB-lite"/>
    </source>
</evidence>
<dbReference type="CDD" id="cd13120">
    <property type="entry name" value="BF2867_like_N"/>
    <property type="match status" value="1"/>
</dbReference>
<dbReference type="AlphaFoldDB" id="A0A938WKB6"/>
<dbReference type="Gene3D" id="3.20.20.190">
    <property type="entry name" value="Phosphatidylinositol (PI) phosphodiesterase"/>
    <property type="match status" value="1"/>
</dbReference>
<dbReference type="SUPFAM" id="SSF51695">
    <property type="entry name" value="PLC-like phosphodiesterases"/>
    <property type="match status" value="1"/>
</dbReference>
<dbReference type="InterPro" id="IPR025049">
    <property type="entry name" value="Mfa-like_1"/>
</dbReference>
<accession>A0A938WKB6</accession>
<comment type="caution">
    <text evidence="2">The sequence shown here is derived from an EMBL/GenBank/DDBJ whole genome shotgun (WGS) entry which is preliminary data.</text>
</comment>
<feature type="region of interest" description="Disordered" evidence="1">
    <location>
        <begin position="745"/>
        <end position="771"/>
    </location>
</feature>
<evidence type="ECO:0000313" key="3">
    <source>
        <dbReference type="Proteomes" id="UP000764045"/>
    </source>
</evidence>